<dbReference type="Proteomes" id="UP000031189">
    <property type="component" value="Unassembled WGS sequence"/>
</dbReference>
<keyword evidence="2" id="KW-0805">Transcription regulation</keyword>
<dbReference type="Gene3D" id="1.10.10.10">
    <property type="entry name" value="Winged helix-like DNA-binding domain superfamily/Winged helix DNA-binding domain"/>
    <property type="match status" value="1"/>
</dbReference>
<evidence type="ECO:0000256" key="3">
    <source>
        <dbReference type="ARBA" id="ARBA00023082"/>
    </source>
</evidence>
<feature type="domain" description="RNA polymerase sigma factor 70 region 4 type 2" evidence="7">
    <location>
        <begin position="119"/>
        <end position="158"/>
    </location>
</feature>
<dbReference type="EMBL" id="JWHR01000061">
    <property type="protein sequence ID" value="KHS57902.1"/>
    <property type="molecule type" value="Genomic_DNA"/>
</dbReference>
<evidence type="ECO:0000259" key="6">
    <source>
        <dbReference type="Pfam" id="PF04542"/>
    </source>
</evidence>
<dbReference type="SUPFAM" id="SSF88946">
    <property type="entry name" value="Sigma2 domain of RNA polymerase sigma factors"/>
    <property type="match status" value="1"/>
</dbReference>
<dbReference type="GO" id="GO:0016987">
    <property type="term" value="F:sigma factor activity"/>
    <property type="evidence" value="ECO:0007669"/>
    <property type="project" value="UniProtKB-KW"/>
</dbReference>
<keyword evidence="9" id="KW-1185">Reference proteome</keyword>
<gene>
    <name evidence="8" type="ORF">QX51_05795</name>
</gene>
<evidence type="ECO:0000313" key="8">
    <source>
        <dbReference type="EMBL" id="KHS57902.1"/>
    </source>
</evidence>
<feature type="domain" description="RNA polymerase sigma-70 region 2" evidence="6">
    <location>
        <begin position="11"/>
        <end position="77"/>
    </location>
</feature>
<dbReference type="PANTHER" id="PTHR43133">
    <property type="entry name" value="RNA POLYMERASE ECF-TYPE SIGMA FACTO"/>
    <property type="match status" value="1"/>
</dbReference>
<dbReference type="InterPro" id="IPR036388">
    <property type="entry name" value="WH-like_DNA-bd_sf"/>
</dbReference>
<dbReference type="AlphaFoldDB" id="A0A0B3W665"/>
<comment type="caution">
    <text evidence="8">The sequence shown here is derived from an EMBL/GenBank/DDBJ whole genome shotgun (WGS) entry which is preliminary data.</text>
</comment>
<evidence type="ECO:0000259" key="7">
    <source>
        <dbReference type="Pfam" id="PF08281"/>
    </source>
</evidence>
<keyword evidence="4" id="KW-0238">DNA-binding</keyword>
<protein>
    <submittedName>
        <fullName evidence="8">ECF subfamily RNA polymerase sigma-24 factor</fullName>
    </submittedName>
</protein>
<dbReference type="InterPro" id="IPR039425">
    <property type="entry name" value="RNA_pol_sigma-70-like"/>
</dbReference>
<sequence length="170" mass="19937">MKGGVMLIKKIYEEYKQDVFVYLVSLTNDTSISEDLVSETFLSAIKSIHKFKGESSIKTWLFSIARNKWYEYLRKEKFTTSLDDLVYHYIVSESDLEEKAIHKDISNKIVYLLHQESVRTKDIVLMRIEGYSYLEISQKHGITESSARVIDYRAKKKIKNILIKEGCLHE</sequence>
<evidence type="ECO:0000256" key="2">
    <source>
        <dbReference type="ARBA" id="ARBA00023015"/>
    </source>
</evidence>
<evidence type="ECO:0000313" key="9">
    <source>
        <dbReference type="Proteomes" id="UP000031189"/>
    </source>
</evidence>
<name>A0A0B3W665_9FIRM</name>
<dbReference type="InterPro" id="IPR007627">
    <property type="entry name" value="RNA_pol_sigma70_r2"/>
</dbReference>
<dbReference type="Pfam" id="PF04542">
    <property type="entry name" value="Sigma70_r2"/>
    <property type="match status" value="1"/>
</dbReference>
<dbReference type="GO" id="GO:0003677">
    <property type="term" value="F:DNA binding"/>
    <property type="evidence" value="ECO:0007669"/>
    <property type="project" value="UniProtKB-KW"/>
</dbReference>
<dbReference type="STRING" id="1577792.QX51_05795"/>
<dbReference type="Gene3D" id="1.10.1740.10">
    <property type="match status" value="1"/>
</dbReference>
<dbReference type="InterPro" id="IPR014284">
    <property type="entry name" value="RNA_pol_sigma-70_dom"/>
</dbReference>
<dbReference type="InterPro" id="IPR013325">
    <property type="entry name" value="RNA_pol_sigma_r2"/>
</dbReference>
<dbReference type="PANTHER" id="PTHR43133:SF8">
    <property type="entry name" value="RNA POLYMERASE SIGMA FACTOR HI_1459-RELATED"/>
    <property type="match status" value="1"/>
</dbReference>
<organism evidence="8 9">
    <name type="scientific">Terrisporobacter othiniensis</name>
    <dbReference type="NCBI Taxonomy" id="1577792"/>
    <lineage>
        <taxon>Bacteria</taxon>
        <taxon>Bacillati</taxon>
        <taxon>Bacillota</taxon>
        <taxon>Clostridia</taxon>
        <taxon>Peptostreptococcales</taxon>
        <taxon>Peptostreptococcaceae</taxon>
        <taxon>Terrisporobacter</taxon>
    </lineage>
</organism>
<keyword evidence="3" id="KW-0731">Sigma factor</keyword>
<dbReference type="InterPro" id="IPR013249">
    <property type="entry name" value="RNA_pol_sigma70_r4_t2"/>
</dbReference>
<reference evidence="8 9" key="1">
    <citation type="submission" date="2014-12" db="EMBL/GenBank/DDBJ databases">
        <title>Draft genome sequence of Terrisporobacter sp. 08-306576, isolated from the blood culture of a bacteremia patient.</title>
        <authorList>
            <person name="Lund L.C."/>
            <person name="Sydenham T.V."/>
            <person name="Hogh S.V."/>
            <person name="Skov M.N."/>
            <person name="Kemp M."/>
            <person name="Justesen U.S."/>
        </authorList>
    </citation>
    <scope>NUCLEOTIDE SEQUENCE [LARGE SCALE GENOMIC DNA]</scope>
    <source>
        <strain evidence="8 9">08-306576</strain>
    </source>
</reference>
<dbReference type="Pfam" id="PF08281">
    <property type="entry name" value="Sigma70_r4_2"/>
    <property type="match status" value="1"/>
</dbReference>
<dbReference type="SUPFAM" id="SSF88659">
    <property type="entry name" value="Sigma3 and sigma4 domains of RNA polymerase sigma factors"/>
    <property type="match status" value="1"/>
</dbReference>
<dbReference type="OrthoDB" id="9795666at2"/>
<proteinExistence type="inferred from homology"/>
<dbReference type="GO" id="GO:0006352">
    <property type="term" value="P:DNA-templated transcription initiation"/>
    <property type="evidence" value="ECO:0007669"/>
    <property type="project" value="InterPro"/>
</dbReference>
<comment type="similarity">
    <text evidence="1">Belongs to the sigma-70 factor family. ECF subfamily.</text>
</comment>
<dbReference type="InterPro" id="IPR013324">
    <property type="entry name" value="RNA_pol_sigma_r3/r4-like"/>
</dbReference>
<keyword evidence="5" id="KW-0804">Transcription</keyword>
<evidence type="ECO:0000256" key="1">
    <source>
        <dbReference type="ARBA" id="ARBA00010641"/>
    </source>
</evidence>
<evidence type="ECO:0000256" key="4">
    <source>
        <dbReference type="ARBA" id="ARBA00023125"/>
    </source>
</evidence>
<evidence type="ECO:0000256" key="5">
    <source>
        <dbReference type="ARBA" id="ARBA00023163"/>
    </source>
</evidence>
<accession>A0A0B3W665</accession>
<dbReference type="NCBIfam" id="TIGR02937">
    <property type="entry name" value="sigma70-ECF"/>
    <property type="match status" value="1"/>
</dbReference>